<feature type="region of interest" description="Disordered" evidence="1">
    <location>
        <begin position="145"/>
        <end position="260"/>
    </location>
</feature>
<dbReference type="Proteomes" id="UP000707356">
    <property type="component" value="Unassembled WGS sequence"/>
</dbReference>
<sequence length="260" mass="27290">MIKKLRWSLNYNLSWRLTLGQVTLGPALLWMSPVLWLVPSPAAAYTAADQLTVYWLAGEDFTALARRAEATARTAAQQGFDADILLTRVVITVLGQNGGQTAPILKMDVSRNDWRSRPDPRYWSNYYRSTPALLGLEGVVPTGTLQANPAPAAAPAVPTPSPAPTQTPTPAPADGQPTDPANIPGNQPSSTSGSSTLRSPGRSTSRPDGSPNSTFSPAPGAAPETSPGTSPDEQPETVSPPAINLPAVPEGAGIPRSILR</sequence>
<gene>
    <name evidence="2" type="ORF">KME07_00020</name>
</gene>
<feature type="compositionally biased region" description="Low complexity" evidence="1">
    <location>
        <begin position="172"/>
        <end position="181"/>
    </location>
</feature>
<accession>A0A951P6T4</accession>
<dbReference type="EMBL" id="JAHHHV010000001">
    <property type="protein sequence ID" value="MBW4463812.1"/>
    <property type="molecule type" value="Genomic_DNA"/>
</dbReference>
<feature type="compositionally biased region" description="Low complexity" evidence="1">
    <location>
        <begin position="147"/>
        <end position="156"/>
    </location>
</feature>
<reference evidence="2" key="1">
    <citation type="submission" date="2021-05" db="EMBL/GenBank/DDBJ databases">
        <authorList>
            <person name="Pietrasiak N."/>
            <person name="Ward R."/>
            <person name="Stajich J.E."/>
            <person name="Kurbessoian T."/>
        </authorList>
    </citation>
    <scope>NUCLEOTIDE SEQUENCE</scope>
    <source>
        <strain evidence="2">GSE-TBD4-15B</strain>
    </source>
</reference>
<feature type="compositionally biased region" description="Pro residues" evidence="1">
    <location>
        <begin position="157"/>
        <end position="171"/>
    </location>
</feature>
<evidence type="ECO:0000313" key="3">
    <source>
        <dbReference type="Proteomes" id="UP000707356"/>
    </source>
</evidence>
<feature type="compositionally biased region" description="Low complexity" evidence="1">
    <location>
        <begin position="188"/>
        <end position="207"/>
    </location>
</feature>
<reference evidence="2" key="2">
    <citation type="journal article" date="2022" name="Microbiol. Resour. Announc.">
        <title>Metagenome Sequencing to Explore Phylogenomics of Terrestrial Cyanobacteria.</title>
        <authorList>
            <person name="Ward R.D."/>
            <person name="Stajich J.E."/>
            <person name="Johansen J.R."/>
            <person name="Huntemann M."/>
            <person name="Clum A."/>
            <person name="Foster B."/>
            <person name="Foster B."/>
            <person name="Roux S."/>
            <person name="Palaniappan K."/>
            <person name="Varghese N."/>
            <person name="Mukherjee S."/>
            <person name="Reddy T.B.K."/>
            <person name="Daum C."/>
            <person name="Copeland A."/>
            <person name="Chen I.A."/>
            <person name="Ivanova N.N."/>
            <person name="Kyrpides N.C."/>
            <person name="Shapiro N."/>
            <person name="Eloe-Fadrosh E.A."/>
            <person name="Pietrasiak N."/>
        </authorList>
    </citation>
    <scope>NUCLEOTIDE SEQUENCE</scope>
    <source>
        <strain evidence="2">GSE-TBD4-15B</strain>
    </source>
</reference>
<protein>
    <submittedName>
        <fullName evidence="2">Uncharacterized protein</fullName>
    </submittedName>
</protein>
<proteinExistence type="predicted"/>
<dbReference type="AlphaFoldDB" id="A0A951P6T4"/>
<organism evidence="2 3">
    <name type="scientific">Pegethrix bostrychoides GSE-TBD4-15B</name>
    <dbReference type="NCBI Taxonomy" id="2839662"/>
    <lineage>
        <taxon>Bacteria</taxon>
        <taxon>Bacillati</taxon>
        <taxon>Cyanobacteriota</taxon>
        <taxon>Cyanophyceae</taxon>
        <taxon>Oculatellales</taxon>
        <taxon>Oculatellaceae</taxon>
        <taxon>Pegethrix</taxon>
    </lineage>
</organism>
<evidence type="ECO:0000256" key="1">
    <source>
        <dbReference type="SAM" id="MobiDB-lite"/>
    </source>
</evidence>
<comment type="caution">
    <text evidence="2">The sequence shown here is derived from an EMBL/GenBank/DDBJ whole genome shotgun (WGS) entry which is preliminary data.</text>
</comment>
<evidence type="ECO:0000313" key="2">
    <source>
        <dbReference type="EMBL" id="MBW4463812.1"/>
    </source>
</evidence>
<name>A0A951P6T4_9CYAN</name>